<reference evidence="2 3" key="1">
    <citation type="submission" date="2016-07" db="EMBL/GenBank/DDBJ databases">
        <title>Complete genome sequence of Bradyrhizobium icense LMTR 13T, a potential inoculant strain isolated from lima bean (Phaseolus lunatus) in Peru.</title>
        <authorList>
            <person name="Ormeno-Orrillo E."/>
            <person name="Duran D."/>
            <person name="Rogel M.A."/>
            <person name="Rey L."/>
            <person name="Imperial J."/>
            <person name="Ruiz-Argueso T."/>
            <person name="Martinez-Romero E."/>
        </authorList>
    </citation>
    <scope>NUCLEOTIDE SEQUENCE [LARGE SCALE GENOMIC DNA]</scope>
    <source>
        <strain evidence="2 3">LMTR 13</strain>
    </source>
</reference>
<dbReference type="RefSeq" id="WP_065730381.1">
    <property type="nucleotide sequence ID" value="NZ_CP016428.1"/>
</dbReference>
<evidence type="ECO:0000313" key="3">
    <source>
        <dbReference type="Proteomes" id="UP000092839"/>
    </source>
</evidence>
<dbReference type="GO" id="GO:0006508">
    <property type="term" value="P:proteolysis"/>
    <property type="evidence" value="ECO:0007669"/>
    <property type="project" value="InterPro"/>
</dbReference>
<gene>
    <name evidence="2" type="ORF">LMTR13_26730</name>
</gene>
<dbReference type="KEGG" id="bic:LMTR13_26730"/>
<evidence type="ECO:0000259" key="1">
    <source>
        <dbReference type="Pfam" id="PF00082"/>
    </source>
</evidence>
<keyword evidence="3" id="KW-1185">Reference proteome</keyword>
<dbReference type="STRING" id="1274631.LMTR13_26730"/>
<protein>
    <submittedName>
        <fullName evidence="2">Peptidase S8 and S53, subtilisin, kexin, sedolisin</fullName>
    </submittedName>
</protein>
<dbReference type="GO" id="GO:0004252">
    <property type="term" value="F:serine-type endopeptidase activity"/>
    <property type="evidence" value="ECO:0007669"/>
    <property type="project" value="InterPro"/>
</dbReference>
<sequence length="740" mass="81295">MTKRNFLLGKGERLVEDVAGVRGGAPKSHPYTFSEARDRIAPMLTRVVRGIDQLPDSACPDNRAVATVTLNPEYIAKSYFPERLFESIGLEPVGSRPRRITPQKRSKGREPEETITTELFVMGTRDAFRAWRNALPRWGEDVTGANELPTIEQVAAPSPRDKIKGRLPKSGKTLFEVVLHSDGGTGSNGIIPLFKDYLDEIGIDQPLDRRFSAGGLCFVELEAPVELADDIATFTPVRALRQMPSLRMLRPTFRSSRVAMEDIALPATGPVDPNIRVAIFDGGVPKNHPIGKWVKSIEPPGIGKTIGDFQKHGVGVTSAFLFGHIDPANPVARPYAPVDHYRVLDTAPGQNPHELYEVLARIDQVLVEKQYQFVNLSIGPRLPIEDDDVHAWTAVLDDRLSRGTTLATIAVGNDGDSPAKGGFNRIQVPADCVNALAVGSCDSPEAQWQRCIYSSVGPGRSPGVVKPDFVEFGGCLQRPFIVVSETAAAAFEATEGTSFSAPSVLRMGAGVRAHFGDNLSMLAIRALLIHTAETSDYPCEDVGRGRVARSVQDIVLCDDDTVRVVYQGSIVPTRYIRAPIPVPSGVIPGKVTITATLCYPTGVDPHHPDNYTRAGLEPTFRPHDQKRKDPSQVHADSKSFFGKTQSGLMEDELRRDAWKWENCLHTSVTFMGKTLRNPVLDIYYNARLGGRNFAPKEELPYALVISVHAKHLGDLYDKIVRKYARQLETLRPVVEIPVTT</sequence>
<dbReference type="Gene3D" id="3.40.50.200">
    <property type="entry name" value="Peptidase S8/S53 domain"/>
    <property type="match status" value="1"/>
</dbReference>
<dbReference type="EMBL" id="CP016428">
    <property type="protein sequence ID" value="ANW03196.1"/>
    <property type="molecule type" value="Genomic_DNA"/>
</dbReference>
<evidence type="ECO:0000313" key="2">
    <source>
        <dbReference type="EMBL" id="ANW03196.1"/>
    </source>
</evidence>
<organism evidence="2 3">
    <name type="scientific">Bradyrhizobium icense</name>
    <dbReference type="NCBI Taxonomy" id="1274631"/>
    <lineage>
        <taxon>Bacteria</taxon>
        <taxon>Pseudomonadati</taxon>
        <taxon>Pseudomonadota</taxon>
        <taxon>Alphaproteobacteria</taxon>
        <taxon>Hyphomicrobiales</taxon>
        <taxon>Nitrobacteraceae</taxon>
        <taxon>Bradyrhizobium</taxon>
    </lineage>
</organism>
<feature type="domain" description="Peptidase S8/S53" evidence="1">
    <location>
        <begin position="275"/>
        <end position="535"/>
    </location>
</feature>
<dbReference type="SUPFAM" id="SSF52743">
    <property type="entry name" value="Subtilisin-like"/>
    <property type="match status" value="1"/>
</dbReference>
<dbReference type="InterPro" id="IPR000209">
    <property type="entry name" value="Peptidase_S8/S53_dom"/>
</dbReference>
<dbReference type="Pfam" id="PF00082">
    <property type="entry name" value="Peptidase_S8"/>
    <property type="match status" value="1"/>
</dbReference>
<dbReference type="InterPro" id="IPR034074">
    <property type="entry name" value="Y4bN_pept_dom"/>
</dbReference>
<dbReference type="AlphaFoldDB" id="A0A1B1UKH1"/>
<proteinExistence type="predicted"/>
<dbReference type="CDD" id="cd04847">
    <property type="entry name" value="Peptidases_S8_Subtilisin_like_2"/>
    <property type="match status" value="1"/>
</dbReference>
<dbReference type="OrthoDB" id="5495859at2"/>
<dbReference type="Proteomes" id="UP000092839">
    <property type="component" value="Chromosome"/>
</dbReference>
<name>A0A1B1UKH1_9BRAD</name>
<accession>A0A1B1UKH1</accession>
<dbReference type="InterPro" id="IPR036852">
    <property type="entry name" value="Peptidase_S8/S53_dom_sf"/>
</dbReference>